<evidence type="ECO:0000313" key="2">
    <source>
        <dbReference type="Proteomes" id="UP000789396"/>
    </source>
</evidence>
<evidence type="ECO:0000313" key="1">
    <source>
        <dbReference type="EMBL" id="CAG8751455.1"/>
    </source>
</evidence>
<organism evidence="1 2">
    <name type="scientific">Racocetra fulgida</name>
    <dbReference type="NCBI Taxonomy" id="60492"/>
    <lineage>
        <taxon>Eukaryota</taxon>
        <taxon>Fungi</taxon>
        <taxon>Fungi incertae sedis</taxon>
        <taxon>Mucoromycota</taxon>
        <taxon>Glomeromycotina</taxon>
        <taxon>Glomeromycetes</taxon>
        <taxon>Diversisporales</taxon>
        <taxon>Gigasporaceae</taxon>
        <taxon>Racocetra</taxon>
    </lineage>
</organism>
<dbReference type="Proteomes" id="UP000789396">
    <property type="component" value="Unassembled WGS sequence"/>
</dbReference>
<dbReference type="OrthoDB" id="3223806at2759"/>
<feature type="non-terminal residue" evidence="1">
    <location>
        <position position="78"/>
    </location>
</feature>
<accession>A0A9N9NQ91</accession>
<sequence>TNAIMDAGLSYLRGDAAGIKASFKSFTVKAMYGYDIAEKIKRTKSSSADVIMFNAQTSADVKEAGVSTGAMSYAFIQT</sequence>
<feature type="non-terminal residue" evidence="1">
    <location>
        <position position="1"/>
    </location>
</feature>
<keyword evidence="2" id="KW-1185">Reference proteome</keyword>
<gene>
    <name evidence="1" type="ORF">RFULGI_LOCUS13627</name>
</gene>
<name>A0A9N9NQ91_9GLOM</name>
<proteinExistence type="predicted"/>
<protein>
    <submittedName>
        <fullName evidence="1">14894_t:CDS:1</fullName>
    </submittedName>
</protein>
<comment type="caution">
    <text evidence="1">The sequence shown here is derived from an EMBL/GenBank/DDBJ whole genome shotgun (WGS) entry which is preliminary data.</text>
</comment>
<reference evidence="1" key="1">
    <citation type="submission" date="2021-06" db="EMBL/GenBank/DDBJ databases">
        <authorList>
            <person name="Kallberg Y."/>
            <person name="Tangrot J."/>
            <person name="Rosling A."/>
        </authorList>
    </citation>
    <scope>NUCLEOTIDE SEQUENCE</scope>
    <source>
        <strain evidence="1">IN212</strain>
    </source>
</reference>
<dbReference type="EMBL" id="CAJVPZ010036516">
    <property type="protein sequence ID" value="CAG8751455.1"/>
    <property type="molecule type" value="Genomic_DNA"/>
</dbReference>
<dbReference type="AlphaFoldDB" id="A0A9N9NQ91"/>